<accession>A0A7D7A2M3</accession>
<dbReference type="Proteomes" id="UP000512286">
    <property type="component" value="Chromosome"/>
</dbReference>
<keyword evidence="1" id="KW-0472">Membrane</keyword>
<evidence type="ECO:0000313" key="3">
    <source>
        <dbReference type="Proteomes" id="UP000512286"/>
    </source>
</evidence>
<gene>
    <name evidence="2" type="ORF">HZF06_20645</name>
</gene>
<dbReference type="RefSeq" id="WP_181601565.1">
    <property type="nucleotide sequence ID" value="NZ_CP059378.1"/>
</dbReference>
<proteinExistence type="predicted"/>
<dbReference type="AlphaFoldDB" id="A0A7D7A2M3"/>
<dbReference type="KEGG" id="cint:HZF06_20645"/>
<protein>
    <submittedName>
        <fullName evidence="2">Uncharacterized protein</fullName>
    </submittedName>
</protein>
<keyword evidence="1" id="KW-0812">Transmembrane</keyword>
<keyword evidence="1" id="KW-1133">Transmembrane helix</keyword>
<feature type="transmembrane region" description="Helical" evidence="1">
    <location>
        <begin position="6"/>
        <end position="23"/>
    </location>
</feature>
<evidence type="ECO:0000313" key="2">
    <source>
        <dbReference type="EMBL" id="QLY79418.1"/>
    </source>
</evidence>
<sequence length="55" mass="6050">MVSLGVGFLINFIGAIVFIYVGEEAIVDFYSIKDIMIIVAIICALPLLKVYNNVN</sequence>
<feature type="transmembrane region" description="Helical" evidence="1">
    <location>
        <begin position="35"/>
        <end position="52"/>
    </location>
</feature>
<reference evidence="2 3" key="1">
    <citation type="submission" date="2020-07" db="EMBL/GenBank/DDBJ databases">
        <title>Electron transfer.</title>
        <authorList>
            <person name="Huang L."/>
            <person name="Liu X."/>
            <person name="Zhou S."/>
        </authorList>
    </citation>
    <scope>NUCLEOTIDE SEQUENCE [LARGE SCALE GENOMIC DNA]</scope>
    <source>
        <strain evidence="2 3">Lx1</strain>
    </source>
</reference>
<evidence type="ECO:0000256" key="1">
    <source>
        <dbReference type="SAM" id="Phobius"/>
    </source>
</evidence>
<dbReference type="EMBL" id="CP059378">
    <property type="protein sequence ID" value="QLY79418.1"/>
    <property type="molecule type" value="Genomic_DNA"/>
</dbReference>
<name>A0A7D7A2M3_9CLOT</name>
<organism evidence="2 3">
    <name type="scientific">Clostridium intestinale</name>
    <dbReference type="NCBI Taxonomy" id="36845"/>
    <lineage>
        <taxon>Bacteria</taxon>
        <taxon>Bacillati</taxon>
        <taxon>Bacillota</taxon>
        <taxon>Clostridia</taxon>
        <taxon>Eubacteriales</taxon>
        <taxon>Clostridiaceae</taxon>
        <taxon>Clostridium</taxon>
    </lineage>
</organism>